<gene>
    <name evidence="3" type="ORF">MKW94_000772</name>
</gene>
<evidence type="ECO:0000313" key="3">
    <source>
        <dbReference type="EMBL" id="MCL7029678.1"/>
    </source>
</evidence>
<dbReference type="EMBL" id="JAJJMA010092934">
    <property type="protein sequence ID" value="MCL7029678.1"/>
    <property type="molecule type" value="Genomic_DNA"/>
</dbReference>
<evidence type="ECO:0000313" key="4">
    <source>
        <dbReference type="Proteomes" id="UP001177140"/>
    </source>
</evidence>
<sequence length="468" mass="51180">VDVQALAHAVDISRQGAIDSLKFAKGDLFQAFKNELCRTRMDVSVLDELVHEYCVYRGIVECGFSSAHASDMQSLGRSCITSEPDPSNGSSLDCSIDMDVQPCKDSDGETSVSNPDLIGTQEMNGRGETASNRENCSTSSPENFKRFQKNRGHGTGERSGRKRWRGRIEGLEVSPDISHTGTSKQKLTDHDHAADKFMSEETQISVKRPASEIFNSGEEYKYDIVLEVKELASKGMTVKVVEEINAMDPNFFVQNPVLLFQLKQVEFLKLVSSGDHSGALKVASSYLGPSAASNPTLLKPLKETLLALLRPDEDALAKGVPLSLLATSLQVALGRRLGIEEPQLMKIVRETIHSHNEWFKIQMCKDRFEGLLKIDSLKDISTPLLAESKPNVNADADTSGSSQVTVSSSNRMLEDSSSPSQVSPGDVICDESAILKVMEFLALPRADAIHLLAQYNGDAEAVIQQIFA</sequence>
<dbReference type="Proteomes" id="UP001177140">
    <property type="component" value="Unassembled WGS sequence"/>
</dbReference>
<name>A0AA41S934_PAPNU</name>
<protein>
    <recommendedName>
        <fullName evidence="2">CTLH domain-containing protein</fullName>
    </recommendedName>
</protein>
<feature type="region of interest" description="Disordered" evidence="1">
    <location>
        <begin position="103"/>
        <end position="189"/>
    </location>
</feature>
<dbReference type="AlphaFoldDB" id="A0AA41S934"/>
<comment type="caution">
    <text evidence="3">The sequence shown here is derived from an EMBL/GenBank/DDBJ whole genome shotgun (WGS) entry which is preliminary data.</text>
</comment>
<evidence type="ECO:0000259" key="2">
    <source>
        <dbReference type="PROSITE" id="PS50897"/>
    </source>
</evidence>
<feature type="region of interest" description="Disordered" evidence="1">
    <location>
        <begin position="390"/>
        <end position="424"/>
    </location>
</feature>
<feature type="compositionally biased region" description="Low complexity" evidence="1">
    <location>
        <begin position="398"/>
        <end position="409"/>
    </location>
</feature>
<dbReference type="PANTHER" id="PTHR12864">
    <property type="entry name" value="RAN BINDING PROTEIN 9-RELATED"/>
    <property type="match status" value="1"/>
</dbReference>
<feature type="domain" description="CTLH" evidence="2">
    <location>
        <begin position="221"/>
        <end position="278"/>
    </location>
</feature>
<keyword evidence="4" id="KW-1185">Reference proteome</keyword>
<proteinExistence type="predicted"/>
<dbReference type="SMART" id="SM00668">
    <property type="entry name" value="CTLH"/>
    <property type="match status" value="1"/>
</dbReference>
<reference evidence="3" key="1">
    <citation type="submission" date="2022-03" db="EMBL/GenBank/DDBJ databases">
        <title>A functionally conserved STORR gene fusion in Papaver species that diverged 16.8 million years ago.</title>
        <authorList>
            <person name="Catania T."/>
        </authorList>
    </citation>
    <scope>NUCLEOTIDE SEQUENCE</scope>
    <source>
        <strain evidence="3">S-191538</strain>
    </source>
</reference>
<dbReference type="InterPro" id="IPR006595">
    <property type="entry name" value="CTLH_C"/>
</dbReference>
<feature type="compositionally biased region" description="Polar residues" evidence="1">
    <location>
        <begin position="129"/>
        <end position="142"/>
    </location>
</feature>
<dbReference type="PROSITE" id="PS50897">
    <property type="entry name" value="CTLH"/>
    <property type="match status" value="1"/>
</dbReference>
<accession>A0AA41S934</accession>
<feature type="non-terminal residue" evidence="3">
    <location>
        <position position="1"/>
    </location>
</feature>
<dbReference type="InterPro" id="IPR050618">
    <property type="entry name" value="Ubq-SigPath_Reg"/>
</dbReference>
<evidence type="ECO:0000256" key="1">
    <source>
        <dbReference type="SAM" id="MobiDB-lite"/>
    </source>
</evidence>
<organism evidence="3 4">
    <name type="scientific">Papaver nudicaule</name>
    <name type="common">Iceland poppy</name>
    <dbReference type="NCBI Taxonomy" id="74823"/>
    <lineage>
        <taxon>Eukaryota</taxon>
        <taxon>Viridiplantae</taxon>
        <taxon>Streptophyta</taxon>
        <taxon>Embryophyta</taxon>
        <taxon>Tracheophyta</taxon>
        <taxon>Spermatophyta</taxon>
        <taxon>Magnoliopsida</taxon>
        <taxon>Ranunculales</taxon>
        <taxon>Papaveraceae</taxon>
        <taxon>Papaveroideae</taxon>
        <taxon>Papaver</taxon>
    </lineage>
</organism>